<proteinExistence type="predicted"/>
<dbReference type="Proteomes" id="UP000701853">
    <property type="component" value="Chromosome 13"/>
</dbReference>
<keyword evidence="2" id="KW-1185">Reference proteome</keyword>
<organism evidence="1 2">
    <name type="scientific">Gossypium anomalum</name>
    <dbReference type="NCBI Taxonomy" id="47600"/>
    <lineage>
        <taxon>Eukaryota</taxon>
        <taxon>Viridiplantae</taxon>
        <taxon>Streptophyta</taxon>
        <taxon>Embryophyta</taxon>
        <taxon>Tracheophyta</taxon>
        <taxon>Spermatophyta</taxon>
        <taxon>Magnoliopsida</taxon>
        <taxon>eudicotyledons</taxon>
        <taxon>Gunneridae</taxon>
        <taxon>Pentapetalae</taxon>
        <taxon>rosids</taxon>
        <taxon>malvids</taxon>
        <taxon>Malvales</taxon>
        <taxon>Malvaceae</taxon>
        <taxon>Malvoideae</taxon>
        <taxon>Gossypium</taxon>
    </lineage>
</organism>
<accession>A0A8J5XQC1</accession>
<name>A0A8J5XQC1_9ROSI</name>
<dbReference type="AlphaFoldDB" id="A0A8J5XQC1"/>
<comment type="caution">
    <text evidence="1">The sequence shown here is derived from an EMBL/GenBank/DDBJ whole genome shotgun (WGS) entry which is preliminary data.</text>
</comment>
<dbReference type="EMBL" id="JAHUZN010000013">
    <property type="protein sequence ID" value="KAG8472983.1"/>
    <property type="molecule type" value="Genomic_DNA"/>
</dbReference>
<evidence type="ECO:0000313" key="2">
    <source>
        <dbReference type="Proteomes" id="UP000701853"/>
    </source>
</evidence>
<evidence type="ECO:0000313" key="1">
    <source>
        <dbReference type="EMBL" id="KAG8472983.1"/>
    </source>
</evidence>
<protein>
    <submittedName>
        <fullName evidence="1">Uncharacterized protein</fullName>
    </submittedName>
</protein>
<reference evidence="1 2" key="1">
    <citation type="journal article" date="2021" name="bioRxiv">
        <title>The Gossypium anomalum genome as a resource for cotton improvement and evolutionary analysis of hybrid incompatibility.</title>
        <authorList>
            <person name="Grover C.E."/>
            <person name="Yuan D."/>
            <person name="Arick M.A."/>
            <person name="Miller E.R."/>
            <person name="Hu G."/>
            <person name="Peterson D.G."/>
            <person name="Wendel J.F."/>
            <person name="Udall J.A."/>
        </authorList>
    </citation>
    <scope>NUCLEOTIDE SEQUENCE [LARGE SCALE GENOMIC DNA]</scope>
    <source>
        <strain evidence="1">JFW-Udall</strain>
        <tissue evidence="1">Leaf</tissue>
    </source>
</reference>
<gene>
    <name evidence="1" type="ORF">CXB51_034900</name>
</gene>
<sequence>MKHQNFQPFAKTKLSSSESRQKFSGLSLCFSKSFIFKIDPFFIHNVFY</sequence>